<evidence type="ECO:0000313" key="2">
    <source>
        <dbReference type="Proteomes" id="UP001433508"/>
    </source>
</evidence>
<organism evidence="1 2">
    <name type="scientific">Lipomyces kononenkoae</name>
    <name type="common">Yeast</name>
    <dbReference type="NCBI Taxonomy" id="34357"/>
    <lineage>
        <taxon>Eukaryota</taxon>
        <taxon>Fungi</taxon>
        <taxon>Dikarya</taxon>
        <taxon>Ascomycota</taxon>
        <taxon>Saccharomycotina</taxon>
        <taxon>Lipomycetes</taxon>
        <taxon>Lipomycetales</taxon>
        <taxon>Lipomycetaceae</taxon>
        <taxon>Lipomyces</taxon>
    </lineage>
</organism>
<comment type="caution">
    <text evidence="1">The sequence shown here is derived from an EMBL/GenBank/DDBJ whole genome shotgun (WGS) entry which is preliminary data.</text>
</comment>
<evidence type="ECO:0000313" key="1">
    <source>
        <dbReference type="EMBL" id="KAK9234899.1"/>
    </source>
</evidence>
<accession>A0ACC3SUU4</accession>
<gene>
    <name evidence="1" type="ORF">V1525DRAFT_421813</name>
</gene>
<protein>
    <submittedName>
        <fullName evidence="1">Uncharacterized protein</fullName>
    </submittedName>
</protein>
<sequence length="172" mass="20059">MSPTEFNDYFPYVDNIYKLKKRNSSPRSNTITTYYECRFYGNATHTEKRQEVDSAGENAQVHKHRRHKSRRDANQCDIKMKVVHHSDDSGQAISYTIYRISGTQHLHPLDRSDQIKRNSKVRDALRQEAEKLYAPSTILKVASNERSLNGREVLQQIGGSRVRPKERFQTFS</sequence>
<proteinExistence type="predicted"/>
<dbReference type="Proteomes" id="UP001433508">
    <property type="component" value="Unassembled WGS sequence"/>
</dbReference>
<name>A0ACC3SUU4_LIPKO</name>
<reference evidence="2" key="1">
    <citation type="journal article" date="2024" name="Front. Bioeng. Biotechnol.">
        <title>Genome-scale model development and genomic sequencing of the oleaginous clade Lipomyces.</title>
        <authorList>
            <person name="Czajka J.J."/>
            <person name="Han Y."/>
            <person name="Kim J."/>
            <person name="Mondo S.J."/>
            <person name="Hofstad B.A."/>
            <person name="Robles A."/>
            <person name="Haridas S."/>
            <person name="Riley R."/>
            <person name="LaButti K."/>
            <person name="Pangilinan J."/>
            <person name="Andreopoulos W."/>
            <person name="Lipzen A."/>
            <person name="Yan J."/>
            <person name="Wang M."/>
            <person name="Ng V."/>
            <person name="Grigoriev I.V."/>
            <person name="Spatafora J.W."/>
            <person name="Magnuson J.K."/>
            <person name="Baker S.E."/>
            <person name="Pomraning K.R."/>
        </authorList>
    </citation>
    <scope>NUCLEOTIDE SEQUENCE [LARGE SCALE GENOMIC DNA]</scope>
    <source>
        <strain evidence="2">CBS 7786</strain>
    </source>
</reference>
<keyword evidence="2" id="KW-1185">Reference proteome</keyword>
<dbReference type="EMBL" id="MU971442">
    <property type="protein sequence ID" value="KAK9234899.1"/>
    <property type="molecule type" value="Genomic_DNA"/>
</dbReference>